<dbReference type="GO" id="GO:0016787">
    <property type="term" value="F:hydrolase activity"/>
    <property type="evidence" value="ECO:0007669"/>
    <property type="project" value="UniProtKB-KW"/>
</dbReference>
<dbReference type="Pfam" id="PF14516">
    <property type="entry name" value="AAA_35"/>
    <property type="match status" value="1"/>
</dbReference>
<protein>
    <submittedName>
        <fullName evidence="1">NTP hydrolase p-loop-containing</fullName>
    </submittedName>
</protein>
<dbReference type="EMBL" id="CP061799">
    <property type="protein sequence ID" value="QTA77922.1"/>
    <property type="molecule type" value="Genomic_DNA"/>
</dbReference>
<evidence type="ECO:0000313" key="1">
    <source>
        <dbReference type="EMBL" id="QTA77922.1"/>
    </source>
</evidence>
<reference evidence="1" key="1">
    <citation type="journal article" date="2021" name="Microb. Physiol.">
        <title>Proteogenomic Insights into the Physiology of Marine, Sulfate-Reducing, Filamentous Desulfonema limicola and Desulfonema magnum.</title>
        <authorList>
            <person name="Schnaars V."/>
            <person name="Wohlbrand L."/>
            <person name="Scheve S."/>
            <person name="Hinrichs C."/>
            <person name="Reinhardt R."/>
            <person name="Rabus R."/>
        </authorList>
    </citation>
    <scope>NUCLEOTIDE SEQUENCE</scope>
    <source>
        <strain evidence="1">5ac10</strain>
    </source>
</reference>
<dbReference type="Proteomes" id="UP000663720">
    <property type="component" value="Chromosome"/>
</dbReference>
<dbReference type="Gene3D" id="3.40.50.300">
    <property type="entry name" value="P-loop containing nucleotide triphosphate hydrolases"/>
    <property type="match status" value="1"/>
</dbReference>
<dbReference type="KEGG" id="dli:dnl_01240"/>
<proteinExistence type="predicted"/>
<name>A0A975GE72_9BACT</name>
<keyword evidence="2" id="KW-1185">Reference proteome</keyword>
<gene>
    <name evidence="1" type="ORF">dnl_01240</name>
</gene>
<keyword evidence="1" id="KW-0378">Hydrolase</keyword>
<dbReference type="InterPro" id="IPR027417">
    <property type="entry name" value="P-loop_NTPase"/>
</dbReference>
<organism evidence="1 2">
    <name type="scientific">Desulfonema limicola</name>
    <dbReference type="NCBI Taxonomy" id="45656"/>
    <lineage>
        <taxon>Bacteria</taxon>
        <taxon>Pseudomonadati</taxon>
        <taxon>Thermodesulfobacteriota</taxon>
        <taxon>Desulfobacteria</taxon>
        <taxon>Desulfobacterales</taxon>
        <taxon>Desulfococcaceae</taxon>
        <taxon>Desulfonema</taxon>
    </lineage>
</organism>
<dbReference type="RefSeq" id="WP_207689840.1">
    <property type="nucleotide sequence ID" value="NZ_CP061799.1"/>
</dbReference>
<evidence type="ECO:0000313" key="2">
    <source>
        <dbReference type="Proteomes" id="UP000663720"/>
    </source>
</evidence>
<sequence>MREFNTTGPCDPDIHYTVMRENLISKGIEKVKKGRFFTIFAPRQSGKTTYFQLLIRKLRDNYTPIWVTFENLASVSREDFYLDFGEQIGEELSKEGAVYDYSIKDQRSLGKFFKTIRGQIKPIALFIDEFEGIPDCVINELMHTFRRMYHRKKDYNLHSLALVGVSTVAELVVSSASPFNIAEEFQIPYFSCEEVYSLISQYVFESGQSFEENAIKAIYENTGGQPGLVCAVSKYIIETLVPDRKLPVTINHYYKAQNHFLTERFDKNIINIVQKAREKKDFILKLLFSEKNILFSVHDPDIAWLYANGVIDKDNGNTDMLVPLYKKVMITAFRPLINGESDYYIPSLHETMHSYLTPDHGLNVNALLKEYSAYVRRRGFRAFDNEKLKEAACHYSLDGFINFFIVRLGGQTFIEVPSGRGRTDILIRYKDKTYIIEIKIYSDNTYFQKGKIQLAQYLKSEGLSQGYYAVFSSIHTEKDILYSDEIIDGRKIYTHIILTNFEQPSRLPLPEELKITEPEIIACNMLKMGTFSKEQIAQATGVNIKRIESLSGLCRADKEK</sequence>
<dbReference type="PANTHER" id="PTHR34301">
    <property type="entry name" value="DNA-BINDING PROTEIN-RELATED"/>
    <property type="match status" value="1"/>
</dbReference>
<accession>A0A975GE72</accession>
<dbReference type="AlphaFoldDB" id="A0A975GE72"/>
<dbReference type="PANTHER" id="PTHR34301:SF8">
    <property type="entry name" value="ATPASE DOMAIN-CONTAINING PROTEIN"/>
    <property type="match status" value="1"/>
</dbReference>
<dbReference type="SUPFAM" id="SSF52540">
    <property type="entry name" value="P-loop containing nucleoside triphosphate hydrolases"/>
    <property type="match status" value="1"/>
</dbReference>